<evidence type="ECO:0000256" key="5">
    <source>
        <dbReference type="ARBA" id="ARBA00023136"/>
    </source>
</evidence>
<feature type="transmembrane region" description="Helical" evidence="7">
    <location>
        <begin position="445"/>
        <end position="462"/>
    </location>
</feature>
<feature type="transmembrane region" description="Helical" evidence="7">
    <location>
        <begin position="180"/>
        <end position="201"/>
    </location>
</feature>
<dbReference type="GO" id="GO:0015459">
    <property type="term" value="F:potassium channel regulator activity"/>
    <property type="evidence" value="ECO:0007669"/>
    <property type="project" value="TreeGrafter"/>
</dbReference>
<dbReference type="Pfam" id="PF05978">
    <property type="entry name" value="UNC-93"/>
    <property type="match status" value="1"/>
</dbReference>
<feature type="region of interest" description="Disordered" evidence="6">
    <location>
        <begin position="1"/>
        <end position="39"/>
    </location>
</feature>
<evidence type="ECO:0000256" key="7">
    <source>
        <dbReference type="SAM" id="Phobius"/>
    </source>
</evidence>
<dbReference type="GO" id="GO:0043266">
    <property type="term" value="P:regulation of potassium ion transport"/>
    <property type="evidence" value="ECO:0007669"/>
    <property type="project" value="TreeGrafter"/>
</dbReference>
<name>A0A226DNE6_FOLCA</name>
<dbReference type="GO" id="GO:0055120">
    <property type="term" value="C:striated muscle dense body"/>
    <property type="evidence" value="ECO:0007669"/>
    <property type="project" value="TreeGrafter"/>
</dbReference>
<sequence>MSVDKGGSVNPGFVPEENDVDRLPSSGGEKTAVGTGNTPHMEYGPGEKVRMLKNLIVICIAFMLLFTAFQSMASLQNSLNNVDGLGTYSLSVLYGSLVVSSMFLPTFLIQKFTVKWTLSFAVFGYSVYIAAQFYAEFYTLIPAAVVVGICAAPLWSAKCTYLTHLGHQYAELVHDNSQVIIVRFFGVFFLFFQSASVWGQLISSAVLSQDTKNCTNDASTMCGVKFCPDTEFCEDPKDDDDKENNTTLYILASIYLACSLAAVVVIVLLLDPLIRYGERERQGAASTLTGKSLFIATFRHMRKPYQIMLIPITIWSGMEQGFFGAEFTTGWVDCAWGIEKIGYVLVCYGVCDAVASVSFGPLIRYVGRLPIFIFGAAASLSSSSHGRQIVKPPLSSSSSTQINAFYGVIFPQDEEAAFSNYRLWESVGFILAYVFSNVLCVRPKLWILVGVITVGMAGYFIIESKEFSRKKNDKNKKSIH</sequence>
<evidence type="ECO:0000256" key="3">
    <source>
        <dbReference type="ARBA" id="ARBA00022692"/>
    </source>
</evidence>
<dbReference type="PANTHER" id="PTHR19444">
    <property type="entry name" value="UNC-93 RELATED"/>
    <property type="match status" value="1"/>
</dbReference>
<reference evidence="8 9" key="1">
    <citation type="submission" date="2015-12" db="EMBL/GenBank/DDBJ databases">
        <title>The genome of Folsomia candida.</title>
        <authorList>
            <person name="Faddeeva A."/>
            <person name="Derks M.F."/>
            <person name="Anvar Y."/>
            <person name="Smit S."/>
            <person name="Van Straalen N."/>
            <person name="Roelofs D."/>
        </authorList>
    </citation>
    <scope>NUCLEOTIDE SEQUENCE [LARGE SCALE GENOMIC DNA]</scope>
    <source>
        <strain evidence="8 9">VU population</strain>
        <tissue evidence="8">Whole body</tissue>
    </source>
</reference>
<dbReference type="SUPFAM" id="SSF103473">
    <property type="entry name" value="MFS general substrate transporter"/>
    <property type="match status" value="1"/>
</dbReference>
<protein>
    <submittedName>
        <fullName evidence="8">UNC93-like protein</fullName>
    </submittedName>
</protein>
<accession>A0A226DNE6</accession>
<evidence type="ECO:0000256" key="2">
    <source>
        <dbReference type="ARBA" id="ARBA00009172"/>
    </source>
</evidence>
<dbReference type="OMA" id="TSKCAYL"/>
<dbReference type="STRING" id="158441.A0A226DNE6"/>
<gene>
    <name evidence="8" type="ORF">Fcan01_18545</name>
</gene>
<evidence type="ECO:0000256" key="4">
    <source>
        <dbReference type="ARBA" id="ARBA00022989"/>
    </source>
</evidence>
<dbReference type="OrthoDB" id="78663at2759"/>
<feature type="transmembrane region" description="Helical" evidence="7">
    <location>
        <begin position="116"/>
        <end position="134"/>
    </location>
</feature>
<dbReference type="InterPro" id="IPR010291">
    <property type="entry name" value="Ion_channel_UNC-93"/>
</dbReference>
<feature type="transmembrane region" description="Helical" evidence="7">
    <location>
        <begin position="85"/>
        <end position="104"/>
    </location>
</feature>
<dbReference type="Proteomes" id="UP000198287">
    <property type="component" value="Unassembled WGS sequence"/>
</dbReference>
<evidence type="ECO:0000313" key="9">
    <source>
        <dbReference type="Proteomes" id="UP000198287"/>
    </source>
</evidence>
<evidence type="ECO:0000313" key="8">
    <source>
        <dbReference type="EMBL" id="OXA46753.1"/>
    </source>
</evidence>
<dbReference type="EMBL" id="LNIX01000014">
    <property type="protein sequence ID" value="OXA46753.1"/>
    <property type="molecule type" value="Genomic_DNA"/>
</dbReference>
<dbReference type="GO" id="GO:0005886">
    <property type="term" value="C:plasma membrane"/>
    <property type="evidence" value="ECO:0007669"/>
    <property type="project" value="TreeGrafter"/>
</dbReference>
<comment type="similarity">
    <text evidence="2">Belongs to the unc-93 family.</text>
</comment>
<dbReference type="InterPro" id="IPR051951">
    <property type="entry name" value="UNC-93_regulatory"/>
</dbReference>
<feature type="transmembrane region" description="Helical" evidence="7">
    <location>
        <begin position="55"/>
        <end position="73"/>
    </location>
</feature>
<dbReference type="Gene3D" id="1.20.1250.20">
    <property type="entry name" value="MFS general substrate transporter like domains"/>
    <property type="match status" value="1"/>
</dbReference>
<comment type="subcellular location">
    <subcellularLocation>
        <location evidence="1">Membrane</location>
        <topology evidence="1">Multi-pass membrane protein</topology>
    </subcellularLocation>
</comment>
<proteinExistence type="inferred from homology"/>
<keyword evidence="5 7" id="KW-0472">Membrane</keyword>
<evidence type="ECO:0000256" key="1">
    <source>
        <dbReference type="ARBA" id="ARBA00004141"/>
    </source>
</evidence>
<evidence type="ECO:0000256" key="6">
    <source>
        <dbReference type="SAM" id="MobiDB-lite"/>
    </source>
</evidence>
<comment type="caution">
    <text evidence="8">The sequence shown here is derived from an EMBL/GenBank/DDBJ whole genome shotgun (WGS) entry which is preliminary data.</text>
</comment>
<keyword evidence="9" id="KW-1185">Reference proteome</keyword>
<feature type="transmembrane region" description="Helical" evidence="7">
    <location>
        <begin position="140"/>
        <end position="159"/>
    </location>
</feature>
<dbReference type="PANTHER" id="PTHR19444:SF13">
    <property type="entry name" value="PROTEIN UNC-93 HOMOLOG A"/>
    <property type="match status" value="1"/>
</dbReference>
<dbReference type="InterPro" id="IPR036259">
    <property type="entry name" value="MFS_trans_sf"/>
</dbReference>
<keyword evidence="4 7" id="KW-1133">Transmembrane helix</keyword>
<organism evidence="8 9">
    <name type="scientific">Folsomia candida</name>
    <name type="common">Springtail</name>
    <dbReference type="NCBI Taxonomy" id="158441"/>
    <lineage>
        <taxon>Eukaryota</taxon>
        <taxon>Metazoa</taxon>
        <taxon>Ecdysozoa</taxon>
        <taxon>Arthropoda</taxon>
        <taxon>Hexapoda</taxon>
        <taxon>Collembola</taxon>
        <taxon>Entomobryomorpha</taxon>
        <taxon>Isotomoidea</taxon>
        <taxon>Isotomidae</taxon>
        <taxon>Proisotominae</taxon>
        <taxon>Folsomia</taxon>
    </lineage>
</organism>
<feature type="transmembrane region" description="Helical" evidence="7">
    <location>
        <begin position="248"/>
        <end position="270"/>
    </location>
</feature>
<dbReference type="AlphaFoldDB" id="A0A226DNE6"/>
<dbReference type="GO" id="GO:0006937">
    <property type="term" value="P:regulation of muscle contraction"/>
    <property type="evidence" value="ECO:0007669"/>
    <property type="project" value="TreeGrafter"/>
</dbReference>
<keyword evidence="3 7" id="KW-0812">Transmembrane</keyword>